<accession>A0A0A1TWD1</accession>
<feature type="transmembrane region" description="Helical" evidence="1">
    <location>
        <begin position="162"/>
        <end position="187"/>
    </location>
</feature>
<dbReference type="VEuPathDB" id="AmoebaDB:EIN_310050"/>
<feature type="transmembrane region" description="Helical" evidence="1">
    <location>
        <begin position="226"/>
        <end position="245"/>
    </location>
</feature>
<keyword evidence="1" id="KW-0472">Membrane</keyword>
<dbReference type="GeneID" id="14883922"/>
<evidence type="ECO:0000256" key="1">
    <source>
        <dbReference type="SAM" id="Phobius"/>
    </source>
</evidence>
<keyword evidence="1" id="KW-0812">Transmembrane</keyword>
<dbReference type="EMBL" id="KB207092">
    <property type="protein sequence ID" value="ELP84972.1"/>
    <property type="molecule type" value="Genomic_DNA"/>
</dbReference>
<evidence type="ECO:0000313" key="3">
    <source>
        <dbReference type="Proteomes" id="UP000014680"/>
    </source>
</evidence>
<proteinExistence type="predicted"/>
<feature type="transmembrane region" description="Helical" evidence="1">
    <location>
        <begin position="304"/>
        <end position="329"/>
    </location>
</feature>
<feature type="transmembrane region" description="Helical" evidence="1">
    <location>
        <begin position="341"/>
        <end position="359"/>
    </location>
</feature>
<feature type="transmembrane region" description="Helical" evidence="1">
    <location>
        <begin position="371"/>
        <end position="394"/>
    </location>
</feature>
<name>A0A0A1TWD1_ENTIV</name>
<dbReference type="Proteomes" id="UP000014680">
    <property type="component" value="Unassembled WGS sequence"/>
</dbReference>
<evidence type="ECO:0000313" key="2">
    <source>
        <dbReference type="EMBL" id="ELP84972.1"/>
    </source>
</evidence>
<keyword evidence="3" id="KW-1185">Reference proteome</keyword>
<protein>
    <submittedName>
        <fullName evidence="2">Uncharacterized protein</fullName>
    </submittedName>
</protein>
<dbReference type="RefSeq" id="XP_004184318.1">
    <property type="nucleotide sequence ID" value="XM_004184270.1"/>
</dbReference>
<reference evidence="2 3" key="1">
    <citation type="submission" date="2012-10" db="EMBL/GenBank/DDBJ databases">
        <authorList>
            <person name="Zafar N."/>
            <person name="Inman J."/>
            <person name="Hall N."/>
            <person name="Lorenzi H."/>
            <person name="Caler E."/>
        </authorList>
    </citation>
    <scope>NUCLEOTIDE SEQUENCE [LARGE SCALE GENOMIC DNA]</scope>
    <source>
        <strain evidence="2 3">IP1</strain>
    </source>
</reference>
<gene>
    <name evidence="2" type="ORF">EIN_310050</name>
</gene>
<feature type="transmembrane region" description="Helical" evidence="1">
    <location>
        <begin position="265"/>
        <end position="289"/>
    </location>
</feature>
<feature type="transmembrane region" description="Helical" evidence="1">
    <location>
        <begin position="199"/>
        <end position="220"/>
    </location>
</feature>
<sequence length="411" mass="46691">MANYIRIKYLRLWEKIVIPVVFILVLGLMFGIGFGCQDSHKQSFVILKNLDTEGIHYTNDLPTFTAVDKKLRIDLHFSTAETGKTAFFTNFNIVLYRQGKDIGHTNSTVIVECQDMVCNDATIVKEDVILGRGQSIDLTIPPVVGLQLDTIKVITNGVASSYLQMTIIAVNFLLNFVLGILLLVYLMKKGLLATFPIEAKLFILGIVCYGAPLDIFSYIVETWVFPIFHGVFFVLFIATTVFYIIKNNKTIHEGKIPIMKGMFDYIIIGGISLFFLIVFIPEMLTYIIYEWTHPVSVDDTSIRGVYITFCVITAVCSFILLSVVALNSVLTAFFAKTQGNLIPYLVEQGILLFILFYAFLEIGVYPQSFLINGIMVNSFFNIPMQFFFILYFFLFTPTDESFEEEHYHTLL</sequence>
<feature type="transmembrane region" description="Helical" evidence="1">
    <location>
        <begin position="12"/>
        <end position="34"/>
    </location>
</feature>
<organism evidence="2 3">
    <name type="scientific">Entamoeba invadens IP1</name>
    <dbReference type="NCBI Taxonomy" id="370355"/>
    <lineage>
        <taxon>Eukaryota</taxon>
        <taxon>Amoebozoa</taxon>
        <taxon>Evosea</taxon>
        <taxon>Archamoebae</taxon>
        <taxon>Mastigamoebida</taxon>
        <taxon>Entamoebidae</taxon>
        <taxon>Entamoeba</taxon>
    </lineage>
</organism>
<dbReference type="AlphaFoldDB" id="A0A0A1TWD1"/>
<dbReference type="KEGG" id="eiv:EIN_310050"/>
<keyword evidence="1" id="KW-1133">Transmembrane helix</keyword>